<sequence length="171" mass="18860">MSNRIVLRAPGSSNRREPLLQSQMSSRSGTVGEVVGSTTAECVAVCCCFPCSLANLLVLAIYKVPAGLCRRMLKKKRLRKMIKKGLLQPKRSSCSCGCCDDVNNPWLSPMCSSDASDITRLYSTEPDSDAVALEKEMLEKFFSTGFWRSSSRRDYSYSPDTDSSPQSHLSP</sequence>
<gene>
    <name evidence="2" type="ORF">VNO77_17911</name>
</gene>
<dbReference type="PANTHER" id="PTHR33264:SF64">
    <property type="entry name" value="TRANSMEMBRANE PROTEIN"/>
    <property type="match status" value="1"/>
</dbReference>
<comment type="caution">
    <text evidence="2">The sequence shown here is derived from an EMBL/GenBank/DDBJ whole genome shotgun (WGS) entry which is preliminary data.</text>
</comment>
<proteinExistence type="predicted"/>
<feature type="region of interest" description="Disordered" evidence="1">
    <location>
        <begin position="1"/>
        <end position="25"/>
    </location>
</feature>
<dbReference type="PANTHER" id="PTHR33264">
    <property type="entry name" value="EXPRESSED PROTEIN"/>
    <property type="match status" value="1"/>
</dbReference>
<reference evidence="2 3" key="1">
    <citation type="submission" date="2024-01" db="EMBL/GenBank/DDBJ databases">
        <title>The genomes of 5 underutilized Papilionoideae crops provide insights into root nodulation and disease resistanc.</title>
        <authorList>
            <person name="Jiang F."/>
        </authorList>
    </citation>
    <scope>NUCLEOTIDE SEQUENCE [LARGE SCALE GENOMIC DNA]</scope>
    <source>
        <strain evidence="2">LVBAO_FW01</strain>
        <tissue evidence="2">Leaves</tissue>
    </source>
</reference>
<dbReference type="AlphaFoldDB" id="A0AAN9LN84"/>
<evidence type="ECO:0000313" key="2">
    <source>
        <dbReference type="EMBL" id="KAK7337344.1"/>
    </source>
</evidence>
<accession>A0AAN9LN84</accession>
<organism evidence="2 3">
    <name type="scientific">Canavalia gladiata</name>
    <name type="common">Sword bean</name>
    <name type="synonym">Dolichos gladiatus</name>
    <dbReference type="NCBI Taxonomy" id="3824"/>
    <lineage>
        <taxon>Eukaryota</taxon>
        <taxon>Viridiplantae</taxon>
        <taxon>Streptophyta</taxon>
        <taxon>Embryophyta</taxon>
        <taxon>Tracheophyta</taxon>
        <taxon>Spermatophyta</taxon>
        <taxon>Magnoliopsida</taxon>
        <taxon>eudicotyledons</taxon>
        <taxon>Gunneridae</taxon>
        <taxon>Pentapetalae</taxon>
        <taxon>rosids</taxon>
        <taxon>fabids</taxon>
        <taxon>Fabales</taxon>
        <taxon>Fabaceae</taxon>
        <taxon>Papilionoideae</taxon>
        <taxon>50 kb inversion clade</taxon>
        <taxon>NPAAA clade</taxon>
        <taxon>indigoferoid/millettioid clade</taxon>
        <taxon>Phaseoleae</taxon>
        <taxon>Canavalia</taxon>
    </lineage>
</organism>
<feature type="compositionally biased region" description="Low complexity" evidence="1">
    <location>
        <begin position="156"/>
        <end position="171"/>
    </location>
</feature>
<evidence type="ECO:0000256" key="1">
    <source>
        <dbReference type="SAM" id="MobiDB-lite"/>
    </source>
</evidence>
<dbReference type="Proteomes" id="UP001367508">
    <property type="component" value="Unassembled WGS sequence"/>
</dbReference>
<dbReference type="EMBL" id="JAYMYQ010000004">
    <property type="protein sequence ID" value="KAK7337344.1"/>
    <property type="molecule type" value="Genomic_DNA"/>
</dbReference>
<name>A0AAN9LN84_CANGL</name>
<feature type="region of interest" description="Disordered" evidence="1">
    <location>
        <begin position="150"/>
        <end position="171"/>
    </location>
</feature>
<keyword evidence="3" id="KW-1185">Reference proteome</keyword>
<protein>
    <submittedName>
        <fullName evidence="2">Uncharacterized protein</fullName>
    </submittedName>
</protein>
<evidence type="ECO:0000313" key="3">
    <source>
        <dbReference type="Proteomes" id="UP001367508"/>
    </source>
</evidence>